<name>A0A5D6WCB3_9FIRM</name>
<dbReference type="AlphaFoldDB" id="A0A5D6WCB3"/>
<gene>
    <name evidence="1" type="ORF">FZ040_00790</name>
</gene>
<organism evidence="1 2">
    <name type="scientific">Selenomonas ruminis</name>
    <dbReference type="NCBI Taxonomy" id="2593411"/>
    <lineage>
        <taxon>Bacteria</taxon>
        <taxon>Bacillati</taxon>
        <taxon>Bacillota</taxon>
        <taxon>Negativicutes</taxon>
        <taxon>Selenomonadales</taxon>
        <taxon>Selenomonadaceae</taxon>
        <taxon>Selenomonas</taxon>
    </lineage>
</organism>
<proteinExistence type="predicted"/>
<dbReference type="Proteomes" id="UP000323646">
    <property type="component" value="Unassembled WGS sequence"/>
</dbReference>
<comment type="caution">
    <text evidence="1">The sequence shown here is derived from an EMBL/GenBank/DDBJ whole genome shotgun (WGS) entry which is preliminary data.</text>
</comment>
<accession>A0A5D6WCB3</accession>
<sequence length="200" mass="23141">MDIVVYVHGKGGSAAEAEHYRAFFPDAKVLGLDYQTFTPWETGNEIREIVRDLYEKYDNVVLIANSIGAFFSMCGGIDAYVKQAYFISPVVDMEMLITNMMQWAQVTEKDLEEQGVIPTEFGEDLSWEYLSYVRSHPIQWTVPTQILYGGHDNLTDYVTMQAFADNHDADLTVMEAGEHWFHTEEQRQFLDDWLWRVKGM</sequence>
<dbReference type="InterPro" id="IPR029058">
    <property type="entry name" value="AB_hydrolase_fold"/>
</dbReference>
<evidence type="ECO:0000313" key="1">
    <source>
        <dbReference type="EMBL" id="TYZ24615.1"/>
    </source>
</evidence>
<dbReference type="SUPFAM" id="SSF53474">
    <property type="entry name" value="alpha/beta-Hydrolases"/>
    <property type="match status" value="1"/>
</dbReference>
<dbReference type="GO" id="GO:0016787">
    <property type="term" value="F:hydrolase activity"/>
    <property type="evidence" value="ECO:0007669"/>
    <property type="project" value="UniProtKB-KW"/>
</dbReference>
<protein>
    <submittedName>
        <fullName evidence="1">Alpha/beta hydrolase</fullName>
    </submittedName>
</protein>
<dbReference type="OrthoDB" id="358525at2"/>
<keyword evidence="2" id="KW-1185">Reference proteome</keyword>
<dbReference type="RefSeq" id="WP_149170248.1">
    <property type="nucleotide sequence ID" value="NZ_VTOY01000001.1"/>
</dbReference>
<reference evidence="1 2" key="1">
    <citation type="submission" date="2019-08" db="EMBL/GenBank/DDBJ databases">
        <title>Selenomonas sp. mPRGC5 and Selenomonas sp. mPRGC8 isolated from ruminal fluid of dairy goat (Capra hircus).</title>
        <authorList>
            <person name="Poothong S."/>
            <person name="Nuengjamnong C."/>
            <person name="Tanasupawat S."/>
        </authorList>
    </citation>
    <scope>NUCLEOTIDE SEQUENCE [LARGE SCALE GENOMIC DNA]</scope>
    <source>
        <strain evidence="2">mPRGC5</strain>
    </source>
</reference>
<dbReference type="EMBL" id="VTOY01000001">
    <property type="protein sequence ID" value="TYZ24615.1"/>
    <property type="molecule type" value="Genomic_DNA"/>
</dbReference>
<keyword evidence="1" id="KW-0378">Hydrolase</keyword>
<evidence type="ECO:0000313" key="2">
    <source>
        <dbReference type="Proteomes" id="UP000323646"/>
    </source>
</evidence>
<dbReference type="Gene3D" id="3.40.50.1820">
    <property type="entry name" value="alpha/beta hydrolase"/>
    <property type="match status" value="1"/>
</dbReference>